<comment type="similarity">
    <text evidence="2">Belongs to the nesprin family.</text>
</comment>
<dbReference type="InterPro" id="IPR012315">
    <property type="entry name" value="KASH"/>
</dbReference>
<dbReference type="SUPFAM" id="SSF46966">
    <property type="entry name" value="Spectrin repeat"/>
    <property type="match status" value="8"/>
</dbReference>
<keyword evidence="8 12" id="KW-0472">Membrane</keyword>
<keyword evidence="16" id="KW-1185">Reference proteome</keyword>
<dbReference type="Pfam" id="PF25035">
    <property type="entry name" value="SYNE1"/>
    <property type="match status" value="1"/>
</dbReference>
<dbReference type="PANTHER" id="PTHR14514:SF4">
    <property type="entry name" value="NESPRIN-2"/>
    <property type="match status" value="1"/>
</dbReference>
<feature type="compositionally biased region" description="Basic and acidic residues" evidence="13">
    <location>
        <begin position="1240"/>
        <end position="1249"/>
    </location>
</feature>
<evidence type="ECO:0000259" key="14">
    <source>
        <dbReference type="PROSITE" id="PS51049"/>
    </source>
</evidence>
<reference evidence="15" key="1">
    <citation type="thesis" date="2020" institute="ProQuest LLC" country="789 East Eisenhower Parkway, Ann Arbor, MI, USA">
        <title>Comparative Genomics and Chromosome Evolution.</title>
        <authorList>
            <person name="Mudd A.B."/>
        </authorList>
    </citation>
    <scope>NUCLEOTIDE SEQUENCE</scope>
    <source>
        <strain evidence="15">HN-11 Male</strain>
        <tissue evidence="15">Kidney and liver</tissue>
    </source>
</reference>
<feature type="compositionally biased region" description="Acidic residues" evidence="13">
    <location>
        <begin position="765"/>
        <end position="780"/>
    </location>
</feature>
<dbReference type="InterPro" id="IPR056887">
    <property type="entry name" value="SYNE1/2_dom"/>
</dbReference>
<keyword evidence="9" id="KW-0206">Cytoskeleton</keyword>
<evidence type="ECO:0000256" key="13">
    <source>
        <dbReference type="SAM" id="MobiDB-lite"/>
    </source>
</evidence>
<feature type="topological domain" description="Perinuclear space" evidence="12">
    <location>
        <begin position="1288"/>
        <end position="1317"/>
    </location>
</feature>
<evidence type="ECO:0000256" key="6">
    <source>
        <dbReference type="ARBA" id="ARBA00022737"/>
    </source>
</evidence>
<dbReference type="FunFam" id="1.20.58.60:FF:000126">
    <property type="entry name" value="Spectrin repeat containing, nuclear envelope 1a"/>
    <property type="match status" value="1"/>
</dbReference>
<protein>
    <recommendedName>
        <fullName evidence="14">KASH domain-containing protein</fullName>
    </recommendedName>
</protein>
<dbReference type="InterPro" id="IPR002017">
    <property type="entry name" value="Spectrin_repeat"/>
</dbReference>
<evidence type="ECO:0000256" key="7">
    <source>
        <dbReference type="ARBA" id="ARBA00022989"/>
    </source>
</evidence>
<accession>A0A8J6F413</accession>
<comment type="caution">
    <text evidence="15">The sequence shown here is derived from an EMBL/GenBank/DDBJ whole genome shotgun (WGS) entry which is preliminary data.</text>
</comment>
<name>A0A8J6F413_ELECQ</name>
<dbReference type="Proteomes" id="UP000770717">
    <property type="component" value="Unassembled WGS sequence"/>
</dbReference>
<keyword evidence="10" id="KW-0539">Nucleus</keyword>
<dbReference type="GO" id="GO:0005640">
    <property type="term" value="C:nuclear outer membrane"/>
    <property type="evidence" value="ECO:0007669"/>
    <property type="project" value="UniProtKB-SubCell"/>
</dbReference>
<keyword evidence="6" id="KW-0677">Repeat</keyword>
<dbReference type="GO" id="GO:0005856">
    <property type="term" value="C:cytoskeleton"/>
    <property type="evidence" value="ECO:0007669"/>
    <property type="project" value="UniProtKB-SubCell"/>
</dbReference>
<dbReference type="PANTHER" id="PTHR14514">
    <property type="entry name" value="PKA ANCHORING PROTEIN"/>
    <property type="match status" value="1"/>
</dbReference>
<dbReference type="FunFam" id="1.20.58.60:FF:000115">
    <property type="entry name" value="nesprin-2 isoform X2"/>
    <property type="match status" value="1"/>
</dbReference>
<evidence type="ECO:0000313" key="16">
    <source>
        <dbReference type="Proteomes" id="UP000770717"/>
    </source>
</evidence>
<dbReference type="Pfam" id="PF00435">
    <property type="entry name" value="Spectrin"/>
    <property type="match status" value="3"/>
</dbReference>
<evidence type="ECO:0000256" key="12">
    <source>
        <dbReference type="PROSITE-ProRule" id="PRU00385"/>
    </source>
</evidence>
<evidence type="ECO:0000256" key="9">
    <source>
        <dbReference type="ARBA" id="ARBA00023212"/>
    </source>
</evidence>
<comment type="subcellular location">
    <subcellularLocation>
        <location evidence="1">Cytoplasm</location>
        <location evidence="1">Cytoskeleton</location>
    </subcellularLocation>
    <subcellularLocation>
        <location evidence="11">Nucleus outer membrane</location>
        <topology evidence="11">Single-pass type IV membrane protein</topology>
    </subcellularLocation>
</comment>
<evidence type="ECO:0000256" key="11">
    <source>
        <dbReference type="ARBA" id="ARBA00046312"/>
    </source>
</evidence>
<gene>
    <name evidence="15" type="ORF">GDO78_010476</name>
</gene>
<dbReference type="Pfam" id="PF25034">
    <property type="entry name" value="Spectrin_SYNE1"/>
    <property type="match status" value="1"/>
</dbReference>
<dbReference type="EMBL" id="WNTK01000006">
    <property type="protein sequence ID" value="KAG9481262.1"/>
    <property type="molecule type" value="Genomic_DNA"/>
</dbReference>
<dbReference type="PROSITE" id="PS51049">
    <property type="entry name" value="KASH"/>
    <property type="match status" value="1"/>
</dbReference>
<feature type="domain" description="KASH" evidence="14">
    <location>
        <begin position="1258"/>
        <end position="1317"/>
    </location>
</feature>
<sequence length="1317" mass="153294">MIELEKNNFIQNYETWMLCLEKMENNLTEGIAGTFEALRMQQEIYERLQAEIAINEHILPSFVDKALSVLELEDEQNRNELILKLTSLKEKWQSVIRLVQQKKKEISALLKHWWQFRVSRQGLERQLCDIQEAVSTVNHQKCHSLINTKKLMHDFKDKERRYKRLQPSYFTTLNNCKDILSVAEPKSQAVLQQDLNQLQNLWQSTAQQLQAILAHFSELTQKSKNFEFKIEDKRKALHALKARVDEPLPMLHEELQIAKTPLKELEEALDEWGDSLKDLDDMKSELSQFIIAEDGIVLNNQVEALHRQWEELCLRVSMRKQEIEDRLNAWNVFNDKNKELCDWLTQMESKVLQTGDVNIEEMIEKLQKDCMEEINLFSENKLHLKQIGDQLINASNQARSNEIENKLNKVNDRWKHLFDVIGSRVKKLKETLVTIQQLYKNMSNLRTWLARIESELSKPVIYSICDDQEINKKLEEQRDLQKDIEVHSAGVASVLNICERLLHDTDACANETECDSIQQTTRSLDKRWRNICSMSMERRMRIEETCRLWQKFLEDYSRFDEWLKEAEAMAASPDSSDVLYTKAKEEQKKFEAFQRQIHERLTHLELINKQYRRLARENRTDAASRLKQMVHEGNRRWDQLQKRVTSILRRLKHFTSQREDFEGTRDCILVWLTEMDLQLTNVEHFSESDIEEKMQQLIGFKQEITLNTNKIDQLIVFGEHLIQKSEAMDAVVIEDELEEIHRYCQEVFGRVYRFHDRLTSRNLNLEEERETSENDTDGEDSREIQNSSWHTTIPDVETSHPSLCHLMPPTLPHERSGRETPVSVDSIPLEWDPTVDVGGSSMHENEEDGAYYNPLSDVEIAESPEAYVIMTTKTVQASSGKSDLETPSWHSPDKHMAAVKTVYKEDKQLRELVMTTPGASNLLDQSNTAQESISRTTGEIDSRTLNTTAEQLEVHGLQGMKSPETHSGVIERWEIIQAQTFGKDVKKQSFQQWQNLSADLDDITLWLDKTEVELEQAKRLKPSSTIQELEQKMKMLKDILKAFDEYKARVISANLNSKEFQPADDDTESRDVLNRLHMVNVRWERACRELDSWRKSLQTDLLQCEEFQERSDRLFLWLTEAEKRRLNYRVIDKSANSDVLLDSQKNLMQLKGELLERQAEANFLQDLSSNLLSSTAGDGYIETEERMHVIGTKLKQLLVDVSQDLSVVQKALDTSAADEADSLISPTTHKQTAAGAASKDYTRTRRSEDNIQGAPVKRSLFYRVLRAAFPLQLLLLLLLFFACMIPVSEDDFSCAQANNFARSFYPMLRYINGPPPT</sequence>
<evidence type="ECO:0000256" key="1">
    <source>
        <dbReference type="ARBA" id="ARBA00004245"/>
    </source>
</evidence>
<evidence type="ECO:0000313" key="15">
    <source>
        <dbReference type="EMBL" id="KAG9481262.1"/>
    </source>
</evidence>
<evidence type="ECO:0000256" key="8">
    <source>
        <dbReference type="ARBA" id="ARBA00023136"/>
    </source>
</evidence>
<dbReference type="InterPro" id="IPR057057">
    <property type="entry name" value="Spectrin_SYNE1"/>
</dbReference>
<feature type="topological domain" description="Cytoplasmic" evidence="12">
    <location>
        <begin position="1"/>
        <end position="1266"/>
    </location>
</feature>
<dbReference type="FunFam" id="1.20.58.60:FF:000073">
    <property type="entry name" value="Nesprin-1 isoform 1"/>
    <property type="match status" value="1"/>
</dbReference>
<feature type="region of interest" description="Disordered" evidence="13">
    <location>
        <begin position="1223"/>
        <end position="1249"/>
    </location>
</feature>
<dbReference type="InterPro" id="IPR018159">
    <property type="entry name" value="Spectrin/alpha-actinin"/>
</dbReference>
<evidence type="ECO:0000256" key="4">
    <source>
        <dbReference type="ARBA" id="ARBA00022553"/>
    </source>
</evidence>
<evidence type="ECO:0000256" key="2">
    <source>
        <dbReference type="ARBA" id="ARBA00008619"/>
    </source>
</evidence>
<dbReference type="Pfam" id="PF10541">
    <property type="entry name" value="KASH"/>
    <property type="match status" value="1"/>
</dbReference>
<dbReference type="SMART" id="SM00150">
    <property type="entry name" value="SPEC"/>
    <property type="match status" value="8"/>
</dbReference>
<keyword evidence="7" id="KW-1133">Transmembrane helix</keyword>
<feature type="region of interest" description="Disordered" evidence="13">
    <location>
        <begin position="765"/>
        <end position="831"/>
    </location>
</feature>
<keyword evidence="4" id="KW-0597">Phosphoprotein</keyword>
<keyword evidence="3" id="KW-0963">Cytoplasm</keyword>
<evidence type="ECO:0000256" key="10">
    <source>
        <dbReference type="ARBA" id="ARBA00023242"/>
    </source>
</evidence>
<dbReference type="CDD" id="cd00176">
    <property type="entry name" value="SPEC"/>
    <property type="match status" value="4"/>
</dbReference>
<keyword evidence="5 12" id="KW-0812">Transmembrane</keyword>
<organism evidence="15 16">
    <name type="scientific">Eleutherodactylus coqui</name>
    <name type="common">Puerto Rican coqui</name>
    <dbReference type="NCBI Taxonomy" id="57060"/>
    <lineage>
        <taxon>Eukaryota</taxon>
        <taxon>Metazoa</taxon>
        <taxon>Chordata</taxon>
        <taxon>Craniata</taxon>
        <taxon>Vertebrata</taxon>
        <taxon>Euteleostomi</taxon>
        <taxon>Amphibia</taxon>
        <taxon>Batrachia</taxon>
        <taxon>Anura</taxon>
        <taxon>Neobatrachia</taxon>
        <taxon>Hyloidea</taxon>
        <taxon>Eleutherodactylidae</taxon>
        <taxon>Eleutherodactylinae</taxon>
        <taxon>Eleutherodactylus</taxon>
        <taxon>Eleutherodactylus</taxon>
    </lineage>
</organism>
<dbReference type="SMART" id="SM01249">
    <property type="entry name" value="KASH"/>
    <property type="match status" value="1"/>
</dbReference>
<dbReference type="OrthoDB" id="18853at2759"/>
<evidence type="ECO:0000256" key="5">
    <source>
        <dbReference type="ARBA" id="ARBA00022692"/>
    </source>
</evidence>
<evidence type="ECO:0000256" key="3">
    <source>
        <dbReference type="ARBA" id="ARBA00022490"/>
    </source>
</evidence>
<proteinExistence type="inferred from homology"/>
<dbReference type="Gene3D" id="1.20.58.60">
    <property type="match status" value="5"/>
</dbReference>